<organism evidence="8 9">
    <name type="scientific">Dunaliella salina</name>
    <name type="common">Green alga</name>
    <name type="synonym">Protococcus salinus</name>
    <dbReference type="NCBI Taxonomy" id="3046"/>
    <lineage>
        <taxon>Eukaryota</taxon>
        <taxon>Viridiplantae</taxon>
        <taxon>Chlorophyta</taxon>
        <taxon>core chlorophytes</taxon>
        <taxon>Chlorophyceae</taxon>
        <taxon>CS clade</taxon>
        <taxon>Chlamydomonadales</taxon>
        <taxon>Dunaliellaceae</taxon>
        <taxon>Dunaliella</taxon>
    </lineage>
</organism>
<dbReference type="SUPFAM" id="SSF54814">
    <property type="entry name" value="Prokaryotic type KH domain (KH-domain type II)"/>
    <property type="match status" value="1"/>
</dbReference>
<comment type="caution">
    <text evidence="8">The sequence shown here is derived from an EMBL/GenBank/DDBJ whole genome shotgun (WGS) entry which is preliminary data.</text>
</comment>
<protein>
    <submittedName>
        <fullName evidence="8">P-loop containing nucleoside triphosphate hydrolase protein</fullName>
    </submittedName>
</protein>
<accession>A0ABQ7GIW6</accession>
<feature type="region of interest" description="G4" evidence="5">
    <location>
        <begin position="225"/>
        <end position="228"/>
    </location>
</feature>
<feature type="region of interest" description="G1" evidence="5">
    <location>
        <begin position="115"/>
        <end position="122"/>
    </location>
</feature>
<feature type="region of interest" description="Disordered" evidence="6">
    <location>
        <begin position="40"/>
        <end position="82"/>
    </location>
</feature>
<evidence type="ECO:0000313" key="9">
    <source>
        <dbReference type="Proteomes" id="UP000815325"/>
    </source>
</evidence>
<dbReference type="Pfam" id="PF07650">
    <property type="entry name" value="KH_2"/>
    <property type="match status" value="1"/>
</dbReference>
<dbReference type="InterPro" id="IPR005662">
    <property type="entry name" value="GTPase_Era-like"/>
</dbReference>
<evidence type="ECO:0000313" key="8">
    <source>
        <dbReference type="EMBL" id="KAF5834524.1"/>
    </source>
</evidence>
<dbReference type="HAMAP" id="MF_00367">
    <property type="entry name" value="GTPase_Era"/>
    <property type="match status" value="1"/>
</dbReference>
<keyword evidence="3" id="KW-0694">RNA-binding</keyword>
<gene>
    <name evidence="8" type="ORF">DUNSADRAFT_8775</name>
</gene>
<dbReference type="PRINTS" id="PR00326">
    <property type="entry name" value="GTP1OBG"/>
</dbReference>
<proteinExistence type="inferred from homology"/>
<dbReference type="CDD" id="cd04163">
    <property type="entry name" value="Era"/>
    <property type="match status" value="1"/>
</dbReference>
<dbReference type="Gene3D" id="3.40.50.300">
    <property type="entry name" value="P-loop containing nucleotide triphosphate hydrolases"/>
    <property type="match status" value="1"/>
</dbReference>
<dbReference type="NCBIfam" id="TIGR00231">
    <property type="entry name" value="small_GTP"/>
    <property type="match status" value="1"/>
</dbReference>
<dbReference type="GO" id="GO:0016787">
    <property type="term" value="F:hydrolase activity"/>
    <property type="evidence" value="ECO:0007669"/>
    <property type="project" value="UniProtKB-KW"/>
</dbReference>
<feature type="domain" description="Era-type G" evidence="7">
    <location>
        <begin position="107"/>
        <end position="275"/>
    </location>
</feature>
<feature type="region of interest" description="G2" evidence="5">
    <location>
        <begin position="141"/>
        <end position="145"/>
    </location>
</feature>
<dbReference type="NCBIfam" id="TIGR00436">
    <property type="entry name" value="era"/>
    <property type="match status" value="1"/>
</dbReference>
<keyword evidence="4 5" id="KW-0342">GTP-binding</keyword>
<evidence type="ECO:0000256" key="2">
    <source>
        <dbReference type="ARBA" id="ARBA00022741"/>
    </source>
</evidence>
<feature type="region of interest" description="G5" evidence="5">
    <location>
        <begin position="254"/>
        <end position="256"/>
    </location>
</feature>
<dbReference type="EMBL" id="MU069751">
    <property type="protein sequence ID" value="KAF5834524.1"/>
    <property type="molecule type" value="Genomic_DNA"/>
</dbReference>
<dbReference type="CDD" id="cd22534">
    <property type="entry name" value="KH-II_Era"/>
    <property type="match status" value="1"/>
</dbReference>
<reference evidence="8" key="1">
    <citation type="submission" date="2017-08" db="EMBL/GenBank/DDBJ databases">
        <authorList>
            <person name="Polle J.E."/>
            <person name="Barry K."/>
            <person name="Cushman J."/>
            <person name="Schmutz J."/>
            <person name="Tran D."/>
            <person name="Hathwaick L.T."/>
            <person name="Yim W.C."/>
            <person name="Jenkins J."/>
            <person name="Mckie-Krisberg Z.M."/>
            <person name="Prochnik S."/>
            <person name="Lindquist E."/>
            <person name="Dockter R.B."/>
            <person name="Adam C."/>
            <person name="Molina H."/>
            <person name="Bunkerborg J."/>
            <person name="Jin E."/>
            <person name="Buchheim M."/>
            <person name="Magnuson J."/>
        </authorList>
    </citation>
    <scope>NUCLEOTIDE SEQUENCE</scope>
    <source>
        <strain evidence="8">CCAP 19/18</strain>
    </source>
</reference>
<dbReference type="InterPro" id="IPR005225">
    <property type="entry name" value="Small_GTP-bd"/>
</dbReference>
<dbReference type="PANTHER" id="PTHR42698:SF2">
    <property type="entry name" value="GTPASE ERA-LIKE, CHLOROPLASTIC"/>
    <property type="match status" value="1"/>
</dbReference>
<dbReference type="Pfam" id="PF01926">
    <property type="entry name" value="MMR_HSR1"/>
    <property type="match status" value="1"/>
</dbReference>
<comment type="similarity">
    <text evidence="1 5">Belongs to the TRAFAC class TrmE-Era-EngA-EngB-Septin-like GTPase superfamily. Era GTPase family.</text>
</comment>
<keyword evidence="9" id="KW-1185">Reference proteome</keyword>
<evidence type="ECO:0000256" key="6">
    <source>
        <dbReference type="SAM" id="MobiDB-lite"/>
    </source>
</evidence>
<dbReference type="SUPFAM" id="SSF52540">
    <property type="entry name" value="P-loop containing nucleoside triphosphate hydrolases"/>
    <property type="match status" value="1"/>
</dbReference>
<evidence type="ECO:0000259" key="7">
    <source>
        <dbReference type="PROSITE" id="PS51713"/>
    </source>
</evidence>
<dbReference type="InterPro" id="IPR009019">
    <property type="entry name" value="KH_sf_prok-type"/>
</dbReference>
<dbReference type="InterPro" id="IPR004044">
    <property type="entry name" value="KH_dom_type_2"/>
</dbReference>
<dbReference type="Gene3D" id="3.30.300.20">
    <property type="match status" value="1"/>
</dbReference>
<dbReference type="PANTHER" id="PTHR42698">
    <property type="entry name" value="GTPASE ERA"/>
    <property type="match status" value="1"/>
</dbReference>
<dbReference type="InterPro" id="IPR030388">
    <property type="entry name" value="G_ERA_dom"/>
</dbReference>
<dbReference type="PROSITE" id="PS51713">
    <property type="entry name" value="G_ERA"/>
    <property type="match status" value="1"/>
</dbReference>
<evidence type="ECO:0000256" key="1">
    <source>
        <dbReference type="ARBA" id="ARBA00007921"/>
    </source>
</evidence>
<keyword evidence="2 5" id="KW-0547">Nucleotide-binding</keyword>
<feature type="region of interest" description="G3" evidence="5">
    <location>
        <begin position="162"/>
        <end position="165"/>
    </location>
</feature>
<dbReference type="NCBIfam" id="NF000908">
    <property type="entry name" value="PRK00089.1"/>
    <property type="match status" value="1"/>
</dbReference>
<dbReference type="InterPro" id="IPR006073">
    <property type="entry name" value="GTP-bd"/>
</dbReference>
<dbReference type="Proteomes" id="UP000815325">
    <property type="component" value="Unassembled WGS sequence"/>
</dbReference>
<sequence>MIDHARLLSGRTASTTAARACFVPVRPCLKPLKQRKTRGLHAFEDDPNSMPAEDKQPEPARQSLPQRQQRRPSSQRDNYNLELKETDPMYLPYLSDEDLAEDPPDHKSGYVAVIGKPNAGKSTLINAIVGQKLSIVSFKPQTTRHRIMGIASDKEYQMILFDTPGIIDKKRTKLEERMMSAVVDSIQSSEAIIAVVDAIDRPKEALAMFQPGPDWSGPPMAVLLNKADLISEEKVEELASWYKEHCRADKVFVGSAKMRVNVADIKEWAVSKLPLGPTLYPKGTASDQPEKFFVSEIIREKIFFLYDQEIPYCCQIHIAEFKERKRPAKDYIHAQILVERESQVPIIIGADGIAIKKLGQLARKDVEDFLERPVFLELSVQCSEKWRDSKDMLRKYGYFDPAYV</sequence>
<dbReference type="InterPro" id="IPR015946">
    <property type="entry name" value="KH_dom-like_a/b"/>
</dbReference>
<feature type="compositionally biased region" description="Low complexity" evidence="6">
    <location>
        <begin position="59"/>
        <end position="76"/>
    </location>
</feature>
<evidence type="ECO:0000256" key="4">
    <source>
        <dbReference type="ARBA" id="ARBA00023134"/>
    </source>
</evidence>
<dbReference type="InterPro" id="IPR027417">
    <property type="entry name" value="P-loop_NTPase"/>
</dbReference>
<evidence type="ECO:0000256" key="5">
    <source>
        <dbReference type="PROSITE-ProRule" id="PRU01050"/>
    </source>
</evidence>
<keyword evidence="8" id="KW-0378">Hydrolase</keyword>
<name>A0ABQ7GIW6_DUNSA</name>
<evidence type="ECO:0000256" key="3">
    <source>
        <dbReference type="ARBA" id="ARBA00022884"/>
    </source>
</evidence>